<protein>
    <submittedName>
        <fullName evidence="1">Uncharacterized protein</fullName>
    </submittedName>
</protein>
<reference evidence="1" key="1">
    <citation type="submission" date="2020-11" db="EMBL/GenBank/DDBJ databases">
        <title>Connecting structure to function with the recovery of over 1000 high-quality activated sludge metagenome-assembled genomes encoding full-length rRNA genes using long-read sequencing.</title>
        <authorList>
            <person name="Singleton C.M."/>
            <person name="Petriglieri F."/>
            <person name="Kristensen J.M."/>
            <person name="Kirkegaard R.H."/>
            <person name="Michaelsen T.Y."/>
            <person name="Andersen M.H."/>
            <person name="Karst S.M."/>
            <person name="Dueholm M.S."/>
            <person name="Nielsen P.H."/>
            <person name="Albertsen M."/>
        </authorList>
    </citation>
    <scope>NUCLEOTIDE SEQUENCE</scope>
    <source>
        <strain evidence="1">Fred_18-Q3-R57-64_BAT3C.431</strain>
    </source>
</reference>
<sequence>MSSHSELFPSFDGTERERAEKCIQYINRTIRLKRLDPVWLLSFATHSPEEIMRRKKAFVAFPCLDLSIVGAELLVRNHIPSQIIIEQRQAPGGMEVHHYTLALSLDGKPMQIKVGRGLHLSDEPLPSAHERTIKMRDPTGKKIEGRATRKLTVDYAATHARDPAFAILGYSSRRYLRHSMNWTLPVAFRNLIVFNSAKFAQRVIGQEKKSIMGHTGKASMVTRFMLALKRVRARLRRKSK</sequence>
<proteinExistence type="predicted"/>
<evidence type="ECO:0000313" key="1">
    <source>
        <dbReference type="EMBL" id="QQR92182.1"/>
    </source>
</evidence>
<accession>A0A7T9I1Z8</accession>
<organism evidence="1">
    <name type="scientific">Candidatus Iainarchaeum sp</name>
    <dbReference type="NCBI Taxonomy" id="3101447"/>
    <lineage>
        <taxon>Archaea</taxon>
        <taxon>Candidatus Iainarchaeota</taxon>
        <taxon>Candidatus Iainarchaeia</taxon>
        <taxon>Candidatus Iainarchaeales</taxon>
        <taxon>Candidatus Iainarchaeaceae</taxon>
        <taxon>Candidatus Iainarchaeum</taxon>
    </lineage>
</organism>
<gene>
    <name evidence="1" type="ORF">IPJ89_03405</name>
</gene>
<dbReference type="Proteomes" id="UP000596004">
    <property type="component" value="Chromosome"/>
</dbReference>
<name>A0A7T9I1Z8_9ARCH</name>
<dbReference type="EMBL" id="CP064981">
    <property type="protein sequence ID" value="QQR92182.1"/>
    <property type="molecule type" value="Genomic_DNA"/>
</dbReference>
<dbReference type="AlphaFoldDB" id="A0A7T9I1Z8"/>